<gene>
    <name evidence="2" type="ORF">PHAECO_LOCUS4772</name>
</gene>
<evidence type="ECO:0000259" key="1">
    <source>
        <dbReference type="Pfam" id="PF21738"/>
    </source>
</evidence>
<evidence type="ECO:0000313" key="2">
    <source>
        <dbReference type="EMBL" id="CAG9817190.1"/>
    </source>
</evidence>
<dbReference type="OrthoDB" id="6746907at2759"/>
<dbReference type="PANTHER" id="PTHR36159:SF1">
    <property type="entry name" value="RETROVIRUS-RELATED POL POLYPROTEIN FROM TRANSPOSON 412-LIKE PROTEIN"/>
    <property type="match status" value="1"/>
</dbReference>
<protein>
    <recommendedName>
        <fullName evidence="1">Double jelly roll-like domain-containing protein</fullName>
    </recommendedName>
</protein>
<dbReference type="EMBL" id="OU896721">
    <property type="protein sequence ID" value="CAG9817190.1"/>
    <property type="molecule type" value="Genomic_DNA"/>
</dbReference>
<keyword evidence="3" id="KW-1185">Reference proteome</keyword>
<proteinExistence type="predicted"/>
<reference evidence="2" key="1">
    <citation type="submission" date="2022-01" db="EMBL/GenBank/DDBJ databases">
        <authorList>
            <person name="King R."/>
        </authorList>
    </citation>
    <scope>NUCLEOTIDE SEQUENCE</scope>
</reference>
<accession>A0A9N9SC36</accession>
<dbReference type="Proteomes" id="UP001153737">
    <property type="component" value="Chromosome 15"/>
</dbReference>
<evidence type="ECO:0000313" key="3">
    <source>
        <dbReference type="Proteomes" id="UP001153737"/>
    </source>
</evidence>
<dbReference type="AlphaFoldDB" id="A0A9N9SC36"/>
<organism evidence="2 3">
    <name type="scientific">Phaedon cochleariae</name>
    <name type="common">Mustard beetle</name>
    <dbReference type="NCBI Taxonomy" id="80249"/>
    <lineage>
        <taxon>Eukaryota</taxon>
        <taxon>Metazoa</taxon>
        <taxon>Ecdysozoa</taxon>
        <taxon>Arthropoda</taxon>
        <taxon>Hexapoda</taxon>
        <taxon>Insecta</taxon>
        <taxon>Pterygota</taxon>
        <taxon>Neoptera</taxon>
        <taxon>Endopterygota</taxon>
        <taxon>Coleoptera</taxon>
        <taxon>Polyphaga</taxon>
        <taxon>Cucujiformia</taxon>
        <taxon>Chrysomeloidea</taxon>
        <taxon>Chrysomelidae</taxon>
        <taxon>Chrysomelinae</taxon>
        <taxon>Chrysomelini</taxon>
        <taxon>Phaedon</taxon>
    </lineage>
</organism>
<dbReference type="PANTHER" id="PTHR36159">
    <property type="entry name" value="PROTEIN CBG23766"/>
    <property type="match status" value="1"/>
</dbReference>
<dbReference type="InterPro" id="IPR049512">
    <property type="entry name" value="DJR-like_dom"/>
</dbReference>
<dbReference type="Pfam" id="PF21738">
    <property type="entry name" value="DJR-like_dom"/>
    <property type="match status" value="1"/>
</dbReference>
<sequence length="198" mass="22361">MFQSISYDQNGKELESVRDVGTVSTVRGYLFYSAEDTKQLAIAGWTYPKNVEVINAASLAFSMFIPLKHLLNILNDYEWVSYGKHSIRLVRAGNDNNCFKITGNAVGTAVVPTKVQLGIENVELKVKRLFPNDQIKLQLLKAIKADTPILIPSRKWELHMLPSLTTGATNEIWADNTSPFLESPRYCIVRFRTDHDLT</sequence>
<name>A0A9N9SC36_PHACE</name>
<feature type="domain" description="Double jelly roll-like" evidence="1">
    <location>
        <begin position="1"/>
        <end position="195"/>
    </location>
</feature>
<reference evidence="2" key="2">
    <citation type="submission" date="2022-10" db="EMBL/GenBank/DDBJ databases">
        <authorList>
            <consortium name="ENA_rothamsted_submissions"/>
            <consortium name="culmorum"/>
            <person name="King R."/>
        </authorList>
    </citation>
    <scope>NUCLEOTIDE SEQUENCE</scope>
</reference>